<feature type="region of interest" description="Disordered" evidence="1">
    <location>
        <begin position="1"/>
        <end position="31"/>
    </location>
</feature>
<evidence type="ECO:0000256" key="1">
    <source>
        <dbReference type="SAM" id="MobiDB-lite"/>
    </source>
</evidence>
<evidence type="ECO:0000313" key="3">
    <source>
        <dbReference type="WBParaSite" id="nRc.2.0.1.t01344-RA"/>
    </source>
</evidence>
<dbReference type="Proteomes" id="UP000887565">
    <property type="component" value="Unplaced"/>
</dbReference>
<protein>
    <submittedName>
        <fullName evidence="3">Uncharacterized protein</fullName>
    </submittedName>
</protein>
<feature type="compositionally biased region" description="Polar residues" evidence="1">
    <location>
        <begin position="11"/>
        <end position="30"/>
    </location>
</feature>
<name>A0A915HIT4_ROMCU</name>
<accession>A0A915HIT4</accession>
<reference evidence="3" key="1">
    <citation type="submission" date="2022-11" db="UniProtKB">
        <authorList>
            <consortium name="WormBaseParasite"/>
        </authorList>
    </citation>
    <scope>IDENTIFICATION</scope>
</reference>
<organism evidence="2 3">
    <name type="scientific">Romanomermis culicivorax</name>
    <name type="common">Nematode worm</name>
    <dbReference type="NCBI Taxonomy" id="13658"/>
    <lineage>
        <taxon>Eukaryota</taxon>
        <taxon>Metazoa</taxon>
        <taxon>Ecdysozoa</taxon>
        <taxon>Nematoda</taxon>
        <taxon>Enoplea</taxon>
        <taxon>Dorylaimia</taxon>
        <taxon>Mermithida</taxon>
        <taxon>Mermithoidea</taxon>
        <taxon>Mermithidae</taxon>
        <taxon>Romanomermis</taxon>
    </lineage>
</organism>
<sequence>MSNNRRMETVGESTHNQNSGRQMSPGQSNPILRFRPPMKELDWSMKKKALHFSNRSEFRRSTTFFVNQYANYDENNQNDCSDASHDDQNHVIGEGFDFCEGRKMTASPKSALQNSTPFSTTKMHLLIFCSQLELVWQSSDFEQIQLIRRAAVWSIFGLGSGE</sequence>
<keyword evidence="2" id="KW-1185">Reference proteome</keyword>
<proteinExistence type="predicted"/>
<dbReference type="AlphaFoldDB" id="A0A915HIT4"/>
<dbReference type="WBParaSite" id="nRc.2.0.1.t01344-RA">
    <property type="protein sequence ID" value="nRc.2.0.1.t01344-RA"/>
    <property type="gene ID" value="nRc.2.0.1.g01344"/>
</dbReference>
<evidence type="ECO:0000313" key="2">
    <source>
        <dbReference type="Proteomes" id="UP000887565"/>
    </source>
</evidence>